<feature type="region of interest" description="Disordered" evidence="1">
    <location>
        <begin position="23"/>
        <end position="62"/>
    </location>
</feature>
<name>A0A6A6DPH1_9PEZI</name>
<proteinExistence type="predicted"/>
<evidence type="ECO:0000313" key="3">
    <source>
        <dbReference type="Proteomes" id="UP000800200"/>
    </source>
</evidence>
<protein>
    <submittedName>
        <fullName evidence="2">Uncharacterized protein</fullName>
    </submittedName>
</protein>
<sequence length="113" mass="12858">MAISTPERNPSISLFPIELAAPWKNRKRKPTEKSVQYQRSQEQPDSSSDESGCIPVENSQPIRQIKKNTTNKDLLAALTEIIQQQSETITKLGREIREVRQKQQVLISTAEAR</sequence>
<reference evidence="2" key="1">
    <citation type="journal article" date="2020" name="Stud. Mycol.">
        <title>101 Dothideomycetes genomes: a test case for predicting lifestyles and emergence of pathogens.</title>
        <authorList>
            <person name="Haridas S."/>
            <person name="Albert R."/>
            <person name="Binder M."/>
            <person name="Bloem J."/>
            <person name="Labutti K."/>
            <person name="Salamov A."/>
            <person name="Andreopoulos B."/>
            <person name="Baker S."/>
            <person name="Barry K."/>
            <person name="Bills G."/>
            <person name="Bluhm B."/>
            <person name="Cannon C."/>
            <person name="Castanera R."/>
            <person name="Culley D."/>
            <person name="Daum C."/>
            <person name="Ezra D."/>
            <person name="Gonzalez J."/>
            <person name="Henrissat B."/>
            <person name="Kuo A."/>
            <person name="Liang C."/>
            <person name="Lipzen A."/>
            <person name="Lutzoni F."/>
            <person name="Magnuson J."/>
            <person name="Mondo S."/>
            <person name="Nolan M."/>
            <person name="Ohm R."/>
            <person name="Pangilinan J."/>
            <person name="Park H.-J."/>
            <person name="Ramirez L."/>
            <person name="Alfaro M."/>
            <person name="Sun H."/>
            <person name="Tritt A."/>
            <person name="Yoshinaga Y."/>
            <person name="Zwiers L.-H."/>
            <person name="Turgeon B."/>
            <person name="Goodwin S."/>
            <person name="Spatafora J."/>
            <person name="Crous P."/>
            <person name="Grigoriev I."/>
        </authorList>
    </citation>
    <scope>NUCLEOTIDE SEQUENCE</scope>
    <source>
        <strain evidence="2">CBS 207.26</strain>
    </source>
</reference>
<gene>
    <name evidence="2" type="ORF">K469DRAFT_791754</name>
</gene>
<organism evidence="2 3">
    <name type="scientific">Zopfia rhizophila CBS 207.26</name>
    <dbReference type="NCBI Taxonomy" id="1314779"/>
    <lineage>
        <taxon>Eukaryota</taxon>
        <taxon>Fungi</taxon>
        <taxon>Dikarya</taxon>
        <taxon>Ascomycota</taxon>
        <taxon>Pezizomycotina</taxon>
        <taxon>Dothideomycetes</taxon>
        <taxon>Dothideomycetes incertae sedis</taxon>
        <taxon>Zopfiaceae</taxon>
        <taxon>Zopfia</taxon>
    </lineage>
</organism>
<dbReference type="OrthoDB" id="3261222at2759"/>
<feature type="compositionally biased region" description="Low complexity" evidence="1">
    <location>
        <begin position="40"/>
        <end position="51"/>
    </location>
</feature>
<dbReference type="Proteomes" id="UP000800200">
    <property type="component" value="Unassembled WGS sequence"/>
</dbReference>
<accession>A0A6A6DPH1</accession>
<evidence type="ECO:0000313" key="2">
    <source>
        <dbReference type="EMBL" id="KAF2181467.1"/>
    </source>
</evidence>
<dbReference type="EMBL" id="ML994652">
    <property type="protein sequence ID" value="KAF2181467.1"/>
    <property type="molecule type" value="Genomic_DNA"/>
</dbReference>
<keyword evidence="3" id="KW-1185">Reference proteome</keyword>
<dbReference type="AlphaFoldDB" id="A0A6A6DPH1"/>
<evidence type="ECO:0000256" key="1">
    <source>
        <dbReference type="SAM" id="MobiDB-lite"/>
    </source>
</evidence>